<dbReference type="EMBL" id="JH712076">
    <property type="protein sequence ID" value="EFO16025.1"/>
    <property type="molecule type" value="Genomic_DNA"/>
</dbReference>
<feature type="non-terminal residue" evidence="1">
    <location>
        <position position="1"/>
    </location>
</feature>
<proteinExistence type="predicted"/>
<dbReference type="OMA" id="QILFRAK"/>
<dbReference type="AlphaFoldDB" id="A0A1S0TM86"/>
<name>A0A1S0TM86_LOALO</name>
<dbReference type="GeneID" id="9949944"/>
<gene>
    <name evidence="1" type="ORF">LOAG_12484</name>
</gene>
<dbReference type="KEGG" id="loa:LOAG_12484"/>
<accession>A0A1S0TM86</accession>
<sequence length="77" mass="9048">WPKIRSKQAELEIIYFEINVTVPIITQNSTHRRISVLFRVKHYVRAGEYALVGDPYVYHDESGCATRKLYAFCLRCI</sequence>
<evidence type="ECO:0000313" key="1">
    <source>
        <dbReference type="EMBL" id="EFO16025.1"/>
    </source>
</evidence>
<dbReference type="InParanoid" id="A0A1S0TM86"/>
<reference evidence="1" key="1">
    <citation type="submission" date="2012-04" db="EMBL/GenBank/DDBJ databases">
        <title>The Genome Sequence of Loa loa.</title>
        <authorList>
            <consortium name="The Broad Institute Genome Sequencing Platform"/>
            <consortium name="Broad Institute Genome Sequencing Center for Infectious Disease"/>
            <person name="Nutman T.B."/>
            <person name="Fink D.L."/>
            <person name="Russ C."/>
            <person name="Young S."/>
            <person name="Zeng Q."/>
            <person name="Gargeya S."/>
            <person name="Alvarado L."/>
            <person name="Berlin A."/>
            <person name="Chapman S.B."/>
            <person name="Chen Z."/>
            <person name="Freedman E."/>
            <person name="Gellesch M."/>
            <person name="Goldberg J."/>
            <person name="Griggs A."/>
            <person name="Gujja S."/>
            <person name="Heilman E.R."/>
            <person name="Heiman D."/>
            <person name="Howarth C."/>
            <person name="Mehta T."/>
            <person name="Neiman D."/>
            <person name="Pearson M."/>
            <person name="Roberts A."/>
            <person name="Saif S."/>
            <person name="Shea T."/>
            <person name="Shenoy N."/>
            <person name="Sisk P."/>
            <person name="Stolte C."/>
            <person name="Sykes S."/>
            <person name="White J."/>
            <person name="Yandava C."/>
            <person name="Haas B."/>
            <person name="Henn M.R."/>
            <person name="Nusbaum C."/>
            <person name="Birren B."/>
        </authorList>
    </citation>
    <scope>NUCLEOTIDE SEQUENCE [LARGE SCALE GENOMIC DNA]</scope>
</reference>
<dbReference type="CTD" id="9949944"/>
<organism evidence="1">
    <name type="scientific">Loa loa</name>
    <name type="common">Eye worm</name>
    <name type="synonym">Filaria loa</name>
    <dbReference type="NCBI Taxonomy" id="7209"/>
    <lineage>
        <taxon>Eukaryota</taxon>
        <taxon>Metazoa</taxon>
        <taxon>Ecdysozoa</taxon>
        <taxon>Nematoda</taxon>
        <taxon>Chromadorea</taxon>
        <taxon>Rhabditida</taxon>
        <taxon>Spirurina</taxon>
        <taxon>Spiruromorpha</taxon>
        <taxon>Filarioidea</taxon>
        <taxon>Onchocercidae</taxon>
        <taxon>Loa</taxon>
    </lineage>
</organism>
<dbReference type="OrthoDB" id="413313at2759"/>
<dbReference type="RefSeq" id="XP_003148044.1">
    <property type="nucleotide sequence ID" value="XM_003147996.1"/>
</dbReference>
<protein>
    <submittedName>
        <fullName evidence="1">Uncharacterized protein</fullName>
    </submittedName>
</protein>